<dbReference type="OrthoDB" id="122135at2"/>
<reference evidence="6" key="1">
    <citation type="submission" date="2016-10" db="EMBL/GenBank/DDBJ databases">
        <authorList>
            <person name="Varghese N."/>
            <person name="Submissions S."/>
        </authorList>
    </citation>
    <scope>NUCLEOTIDE SEQUENCE [LARGE SCALE GENOMIC DNA]</scope>
    <source>
        <strain evidence="6">DSM 44268</strain>
    </source>
</reference>
<keyword evidence="3" id="KW-0804">Transcription</keyword>
<dbReference type="InterPro" id="IPR036390">
    <property type="entry name" value="WH_DNA-bd_sf"/>
</dbReference>
<dbReference type="InterPro" id="IPR039422">
    <property type="entry name" value="MarR/SlyA-like"/>
</dbReference>
<dbReference type="InterPro" id="IPR036388">
    <property type="entry name" value="WH-like_DNA-bd_sf"/>
</dbReference>
<evidence type="ECO:0000256" key="3">
    <source>
        <dbReference type="ARBA" id="ARBA00023163"/>
    </source>
</evidence>
<keyword evidence="2 5" id="KW-0238">DNA-binding</keyword>
<accession>A0A1G7NQR3</accession>
<dbReference type="PANTHER" id="PTHR33164:SF57">
    <property type="entry name" value="MARR-FAMILY TRANSCRIPTIONAL REGULATOR"/>
    <property type="match status" value="1"/>
</dbReference>
<evidence type="ECO:0000256" key="2">
    <source>
        <dbReference type="ARBA" id="ARBA00023125"/>
    </source>
</evidence>
<proteinExistence type="predicted"/>
<dbReference type="Pfam" id="PF01047">
    <property type="entry name" value="MarR"/>
    <property type="match status" value="1"/>
</dbReference>
<dbReference type="STRING" id="1550231.SAMN05660662_3303"/>
<name>A0A1G7NQR3_9ACTN</name>
<gene>
    <name evidence="5" type="ORF">SAMN05660662_3303</name>
</gene>
<sequence>MSISPGTRDRLTASIAQLIRTGRHVSTRAATQLYGELPSFGWTLLLPLEQDGDQRCSTLAARAGVDVSVASRQLAVLERSGYVERRPDPRDGRATLFRLTRQGTEALAATRAMRADWALAALSGWSEHDARRLTDLLDRLRADIEVAVPAPRSARPEPQEARR</sequence>
<evidence type="ECO:0000313" key="5">
    <source>
        <dbReference type="EMBL" id="SDF76316.1"/>
    </source>
</evidence>
<dbReference type="CDD" id="cd00090">
    <property type="entry name" value="HTH_ARSR"/>
    <property type="match status" value="1"/>
</dbReference>
<evidence type="ECO:0000313" key="6">
    <source>
        <dbReference type="Proteomes" id="UP000199406"/>
    </source>
</evidence>
<dbReference type="PRINTS" id="PR00598">
    <property type="entry name" value="HTHMARR"/>
</dbReference>
<evidence type="ECO:0000259" key="4">
    <source>
        <dbReference type="PROSITE" id="PS50995"/>
    </source>
</evidence>
<keyword evidence="6" id="KW-1185">Reference proteome</keyword>
<dbReference type="InterPro" id="IPR011991">
    <property type="entry name" value="ArsR-like_HTH"/>
</dbReference>
<dbReference type="EMBL" id="FNBT01000006">
    <property type="protein sequence ID" value="SDF76316.1"/>
    <property type="molecule type" value="Genomic_DNA"/>
</dbReference>
<dbReference type="GO" id="GO:0003700">
    <property type="term" value="F:DNA-binding transcription factor activity"/>
    <property type="evidence" value="ECO:0007669"/>
    <property type="project" value="InterPro"/>
</dbReference>
<dbReference type="GO" id="GO:0003677">
    <property type="term" value="F:DNA binding"/>
    <property type="evidence" value="ECO:0007669"/>
    <property type="project" value="UniProtKB-KW"/>
</dbReference>
<dbReference type="SUPFAM" id="SSF46785">
    <property type="entry name" value="Winged helix' DNA-binding domain"/>
    <property type="match status" value="1"/>
</dbReference>
<protein>
    <submittedName>
        <fullName evidence="5">DNA-binding transcriptional regulator, MarR family</fullName>
    </submittedName>
</protein>
<dbReference type="Gene3D" id="1.10.10.10">
    <property type="entry name" value="Winged helix-like DNA-binding domain superfamily/Winged helix DNA-binding domain"/>
    <property type="match status" value="1"/>
</dbReference>
<keyword evidence="1" id="KW-0805">Transcription regulation</keyword>
<dbReference type="PROSITE" id="PS01117">
    <property type="entry name" value="HTH_MARR_1"/>
    <property type="match status" value="1"/>
</dbReference>
<dbReference type="GO" id="GO:0006950">
    <property type="term" value="P:response to stress"/>
    <property type="evidence" value="ECO:0007669"/>
    <property type="project" value="TreeGrafter"/>
</dbReference>
<dbReference type="RefSeq" id="WP_091769074.1">
    <property type="nucleotide sequence ID" value="NZ_FNBT01000006.1"/>
</dbReference>
<dbReference type="PANTHER" id="PTHR33164">
    <property type="entry name" value="TRANSCRIPTIONAL REGULATOR, MARR FAMILY"/>
    <property type="match status" value="1"/>
</dbReference>
<dbReference type="InterPro" id="IPR000835">
    <property type="entry name" value="HTH_MarR-typ"/>
</dbReference>
<dbReference type="AlphaFoldDB" id="A0A1G7NQR3"/>
<dbReference type="PROSITE" id="PS50995">
    <property type="entry name" value="HTH_MARR_2"/>
    <property type="match status" value="1"/>
</dbReference>
<dbReference type="Proteomes" id="UP000199406">
    <property type="component" value="Unassembled WGS sequence"/>
</dbReference>
<evidence type="ECO:0000256" key="1">
    <source>
        <dbReference type="ARBA" id="ARBA00023015"/>
    </source>
</evidence>
<dbReference type="SMART" id="SM00347">
    <property type="entry name" value="HTH_MARR"/>
    <property type="match status" value="1"/>
</dbReference>
<organism evidence="5 6">
    <name type="scientific">Blastococcus aurantiacus</name>
    <dbReference type="NCBI Taxonomy" id="1550231"/>
    <lineage>
        <taxon>Bacteria</taxon>
        <taxon>Bacillati</taxon>
        <taxon>Actinomycetota</taxon>
        <taxon>Actinomycetes</taxon>
        <taxon>Geodermatophilales</taxon>
        <taxon>Geodermatophilaceae</taxon>
        <taxon>Blastococcus</taxon>
    </lineage>
</organism>
<dbReference type="InterPro" id="IPR023187">
    <property type="entry name" value="Tscrpt_reg_MarR-type_CS"/>
</dbReference>
<feature type="domain" description="HTH marR-type" evidence="4">
    <location>
        <begin position="8"/>
        <end position="142"/>
    </location>
</feature>